<dbReference type="EMBL" id="SOHM01000017">
    <property type="protein sequence ID" value="TFD91551.1"/>
    <property type="molecule type" value="Genomic_DNA"/>
</dbReference>
<organism evidence="1 2">
    <name type="scientific">Cryobacterium lactosi</name>
    <dbReference type="NCBI Taxonomy" id="1259202"/>
    <lineage>
        <taxon>Bacteria</taxon>
        <taxon>Bacillati</taxon>
        <taxon>Actinomycetota</taxon>
        <taxon>Actinomycetes</taxon>
        <taxon>Micrococcales</taxon>
        <taxon>Microbacteriaceae</taxon>
        <taxon>Cryobacterium</taxon>
    </lineage>
</organism>
<evidence type="ECO:0000313" key="2">
    <source>
        <dbReference type="Proteomes" id="UP000298468"/>
    </source>
</evidence>
<dbReference type="Proteomes" id="UP000298468">
    <property type="component" value="Unassembled WGS sequence"/>
</dbReference>
<evidence type="ECO:0000313" key="1">
    <source>
        <dbReference type="EMBL" id="TFD91551.1"/>
    </source>
</evidence>
<dbReference type="AlphaFoldDB" id="A0A4R9BW04"/>
<dbReference type="RefSeq" id="WP_134640487.1">
    <property type="nucleotide sequence ID" value="NZ_SOHM01000017.1"/>
</dbReference>
<protein>
    <submittedName>
        <fullName evidence="1">Uncharacterized protein</fullName>
    </submittedName>
</protein>
<comment type="caution">
    <text evidence="1">The sequence shown here is derived from an EMBL/GenBank/DDBJ whole genome shotgun (WGS) entry which is preliminary data.</text>
</comment>
<name>A0A4R9BW04_9MICO</name>
<gene>
    <name evidence="1" type="ORF">E3T61_08790</name>
</gene>
<sequence length="60" mass="6344">MLRSAPHRTEPNLQFLGLLLGAHLGVPGQLLTEPGETLGHLRGNGQSNTHLPVELVADAV</sequence>
<accession>A0A4R9BW04</accession>
<reference evidence="1 2" key="1">
    <citation type="submission" date="2019-03" db="EMBL/GenBank/DDBJ databases">
        <title>Genomics of glacier-inhabiting Cryobacterium strains.</title>
        <authorList>
            <person name="Liu Q."/>
            <person name="Xin Y.-H."/>
        </authorList>
    </citation>
    <scope>NUCLEOTIDE SEQUENCE [LARGE SCALE GENOMIC DNA]</scope>
    <source>
        <strain evidence="1 2">Sr59</strain>
    </source>
</reference>
<keyword evidence="2" id="KW-1185">Reference proteome</keyword>
<proteinExistence type="predicted"/>